<organism evidence="2 3">
    <name type="scientific">Chloebia gouldiae</name>
    <name type="common">Gouldian finch</name>
    <name type="synonym">Erythrura gouldiae</name>
    <dbReference type="NCBI Taxonomy" id="44316"/>
    <lineage>
        <taxon>Eukaryota</taxon>
        <taxon>Metazoa</taxon>
        <taxon>Chordata</taxon>
        <taxon>Craniata</taxon>
        <taxon>Vertebrata</taxon>
        <taxon>Euteleostomi</taxon>
        <taxon>Archelosauria</taxon>
        <taxon>Archosauria</taxon>
        <taxon>Dinosauria</taxon>
        <taxon>Saurischia</taxon>
        <taxon>Theropoda</taxon>
        <taxon>Coelurosauria</taxon>
        <taxon>Aves</taxon>
        <taxon>Neognathae</taxon>
        <taxon>Neoaves</taxon>
        <taxon>Telluraves</taxon>
        <taxon>Australaves</taxon>
        <taxon>Passeriformes</taxon>
        <taxon>Passeroidea</taxon>
        <taxon>Passeridae</taxon>
        <taxon>Chloebia</taxon>
    </lineage>
</organism>
<sequence>MNGHIAIWRNVMSFCCGFGVIQAVEGHLRMEKASHKKQGQYEDCLCEVRAPCLNMKERDRVEESLLASPMPYRWKLMFLVLPSLGFSTATQRVLGPLYLSYFGDTGRIKVLYDS</sequence>
<protein>
    <submittedName>
        <fullName evidence="2">Uncharacterized protein</fullName>
    </submittedName>
</protein>
<evidence type="ECO:0000256" key="1">
    <source>
        <dbReference type="SAM" id="SignalP"/>
    </source>
</evidence>
<reference evidence="2 3" key="1">
    <citation type="journal article" date="2018" name="Proc. R. Soc. B">
        <title>A non-coding region near Follistatin controls head colour polymorphism in the Gouldian finch.</title>
        <authorList>
            <person name="Toomey M.B."/>
            <person name="Marques C.I."/>
            <person name="Andrade P."/>
            <person name="Araujo P.M."/>
            <person name="Sabatino S."/>
            <person name="Gazda M.A."/>
            <person name="Afonso S."/>
            <person name="Lopes R.J."/>
            <person name="Corbo J.C."/>
            <person name="Carneiro M."/>
        </authorList>
    </citation>
    <scope>NUCLEOTIDE SEQUENCE [LARGE SCALE GENOMIC DNA]</scope>
    <source>
        <strain evidence="2">Red01</strain>
        <tissue evidence="2">Muscle</tissue>
    </source>
</reference>
<feature type="signal peptide" evidence="1">
    <location>
        <begin position="1"/>
        <end position="23"/>
    </location>
</feature>
<comment type="caution">
    <text evidence="2">The sequence shown here is derived from an EMBL/GenBank/DDBJ whole genome shotgun (WGS) entry which is preliminary data.</text>
</comment>
<gene>
    <name evidence="2" type="ORF">DV515_00006079</name>
</gene>
<keyword evidence="1" id="KW-0732">Signal</keyword>
<proteinExistence type="predicted"/>
<dbReference type="EMBL" id="QUSF01000014">
    <property type="protein sequence ID" value="RLW04094.1"/>
    <property type="molecule type" value="Genomic_DNA"/>
</dbReference>
<dbReference type="AlphaFoldDB" id="A0A3L8SLC8"/>
<evidence type="ECO:0000313" key="3">
    <source>
        <dbReference type="Proteomes" id="UP000276834"/>
    </source>
</evidence>
<accession>A0A3L8SLC8</accession>
<feature type="non-terminal residue" evidence="2">
    <location>
        <position position="114"/>
    </location>
</feature>
<dbReference type="Proteomes" id="UP000276834">
    <property type="component" value="Unassembled WGS sequence"/>
</dbReference>
<keyword evidence="3" id="KW-1185">Reference proteome</keyword>
<feature type="chain" id="PRO_5018052455" evidence="1">
    <location>
        <begin position="24"/>
        <end position="114"/>
    </location>
</feature>
<name>A0A3L8SLC8_CHLGU</name>
<evidence type="ECO:0000313" key="2">
    <source>
        <dbReference type="EMBL" id="RLW04094.1"/>
    </source>
</evidence>